<dbReference type="GO" id="GO:0005737">
    <property type="term" value="C:cytoplasm"/>
    <property type="evidence" value="ECO:0007669"/>
    <property type="project" value="TreeGrafter"/>
</dbReference>
<dbReference type="AlphaFoldDB" id="X6MUM8"/>
<dbReference type="PANTHER" id="PTHR10159">
    <property type="entry name" value="DUAL SPECIFICITY PROTEIN PHOSPHATASE"/>
    <property type="match status" value="1"/>
</dbReference>
<keyword evidence="1" id="KW-0904">Protein phosphatase</keyword>
<dbReference type="GO" id="GO:0008330">
    <property type="term" value="F:protein tyrosine/threonine phosphatase activity"/>
    <property type="evidence" value="ECO:0007669"/>
    <property type="project" value="TreeGrafter"/>
</dbReference>
<dbReference type="EMBL" id="ASPP01017804">
    <property type="protein sequence ID" value="ETO16810.1"/>
    <property type="molecule type" value="Genomic_DNA"/>
</dbReference>
<dbReference type="Gene3D" id="3.90.190.10">
    <property type="entry name" value="Protein tyrosine phosphatase superfamily"/>
    <property type="match status" value="1"/>
</dbReference>
<evidence type="ECO:0000256" key="1">
    <source>
        <dbReference type="ARBA" id="ARBA00022912"/>
    </source>
</evidence>
<feature type="compositionally biased region" description="Polar residues" evidence="2">
    <location>
        <begin position="46"/>
        <end position="63"/>
    </location>
</feature>
<dbReference type="CDD" id="cd14498">
    <property type="entry name" value="DSP"/>
    <property type="match status" value="1"/>
</dbReference>
<name>X6MUM8_RETFI</name>
<protein>
    <recommendedName>
        <fullName evidence="5">Tyrosine-protein phosphatase domain-containing protein</fullName>
    </recommendedName>
</protein>
<dbReference type="GO" id="GO:0043409">
    <property type="term" value="P:negative regulation of MAPK cascade"/>
    <property type="evidence" value="ECO:0007669"/>
    <property type="project" value="TreeGrafter"/>
</dbReference>
<sequence>MGDFEIGQVSVDESGAESPVTLSTPTETPRDVALFEAVEAPVDSNVVTNNTLHPDSLSGGSHSNNRKMTKAIDTVKRLEKQRRPSSITVLGALVKQLFVEKKISEDGLPVQIIGNLYLGSIGAAMNIEYLTQEGFSHILCVANQIKPKAPHKFVYKTIDILDAPDCPILKHFDETFEFIEDALPKGKVLVHW</sequence>
<evidence type="ECO:0000313" key="4">
    <source>
        <dbReference type="Proteomes" id="UP000023152"/>
    </source>
</evidence>
<dbReference type="OrthoDB" id="10252009at2759"/>
<dbReference type="InterPro" id="IPR029021">
    <property type="entry name" value="Prot-tyrosine_phosphatase-like"/>
</dbReference>
<reference evidence="3 4" key="1">
    <citation type="journal article" date="2013" name="Curr. Biol.">
        <title>The Genome of the Foraminiferan Reticulomyxa filosa.</title>
        <authorList>
            <person name="Glockner G."/>
            <person name="Hulsmann N."/>
            <person name="Schleicher M."/>
            <person name="Noegel A.A."/>
            <person name="Eichinger L."/>
            <person name="Gallinger C."/>
            <person name="Pawlowski J."/>
            <person name="Sierra R."/>
            <person name="Euteneuer U."/>
            <person name="Pillet L."/>
            <person name="Moustafa A."/>
            <person name="Platzer M."/>
            <person name="Groth M."/>
            <person name="Szafranski K."/>
            <person name="Schliwa M."/>
        </authorList>
    </citation>
    <scope>NUCLEOTIDE SEQUENCE [LARGE SCALE GENOMIC DNA]</scope>
</reference>
<evidence type="ECO:0000256" key="2">
    <source>
        <dbReference type="SAM" id="MobiDB-lite"/>
    </source>
</evidence>
<dbReference type="GO" id="GO:0033550">
    <property type="term" value="F:MAP kinase tyrosine phosphatase activity"/>
    <property type="evidence" value="ECO:0007669"/>
    <property type="project" value="TreeGrafter"/>
</dbReference>
<dbReference type="GO" id="GO:0017017">
    <property type="term" value="F:MAP kinase tyrosine/serine/threonine phosphatase activity"/>
    <property type="evidence" value="ECO:0007669"/>
    <property type="project" value="TreeGrafter"/>
</dbReference>
<feature type="region of interest" description="Disordered" evidence="2">
    <location>
        <begin position="1"/>
        <end position="28"/>
    </location>
</feature>
<proteinExistence type="predicted"/>
<comment type="caution">
    <text evidence="3">The sequence shown here is derived from an EMBL/GenBank/DDBJ whole genome shotgun (WGS) entry which is preliminary data.</text>
</comment>
<dbReference type="SUPFAM" id="SSF52799">
    <property type="entry name" value="(Phosphotyrosine protein) phosphatases II"/>
    <property type="match status" value="1"/>
</dbReference>
<keyword evidence="4" id="KW-1185">Reference proteome</keyword>
<dbReference type="Proteomes" id="UP000023152">
    <property type="component" value="Unassembled WGS sequence"/>
</dbReference>
<feature type="region of interest" description="Disordered" evidence="2">
    <location>
        <begin position="46"/>
        <end position="66"/>
    </location>
</feature>
<keyword evidence="1" id="KW-0378">Hydrolase</keyword>
<organism evidence="3 4">
    <name type="scientific">Reticulomyxa filosa</name>
    <dbReference type="NCBI Taxonomy" id="46433"/>
    <lineage>
        <taxon>Eukaryota</taxon>
        <taxon>Sar</taxon>
        <taxon>Rhizaria</taxon>
        <taxon>Retaria</taxon>
        <taxon>Foraminifera</taxon>
        <taxon>Monothalamids</taxon>
        <taxon>Reticulomyxidae</taxon>
        <taxon>Reticulomyxa</taxon>
    </lineage>
</organism>
<evidence type="ECO:0008006" key="5">
    <source>
        <dbReference type="Google" id="ProtNLM"/>
    </source>
</evidence>
<gene>
    <name evidence="3" type="ORF">RFI_20529</name>
</gene>
<dbReference type="PANTHER" id="PTHR10159:SF511">
    <property type="entry name" value="DUAL SPECIFICITY PROTEIN PHOSPHATASE 1"/>
    <property type="match status" value="1"/>
</dbReference>
<accession>X6MUM8</accession>
<evidence type="ECO:0000313" key="3">
    <source>
        <dbReference type="EMBL" id="ETO16810.1"/>
    </source>
</evidence>